<keyword evidence="3" id="KW-1185">Reference proteome</keyword>
<protein>
    <recommendedName>
        <fullName evidence="1">DUF4216 domain-containing protein</fullName>
    </recommendedName>
</protein>
<dbReference type="InterPro" id="IPR025312">
    <property type="entry name" value="DUF4216"/>
</dbReference>
<organism evidence="2 3">
    <name type="scientific">Mikania micrantha</name>
    <name type="common">bitter vine</name>
    <dbReference type="NCBI Taxonomy" id="192012"/>
    <lineage>
        <taxon>Eukaryota</taxon>
        <taxon>Viridiplantae</taxon>
        <taxon>Streptophyta</taxon>
        <taxon>Embryophyta</taxon>
        <taxon>Tracheophyta</taxon>
        <taxon>Spermatophyta</taxon>
        <taxon>Magnoliopsida</taxon>
        <taxon>eudicotyledons</taxon>
        <taxon>Gunneridae</taxon>
        <taxon>Pentapetalae</taxon>
        <taxon>asterids</taxon>
        <taxon>campanulids</taxon>
        <taxon>Asterales</taxon>
        <taxon>Asteraceae</taxon>
        <taxon>Asteroideae</taxon>
        <taxon>Heliantheae alliance</taxon>
        <taxon>Eupatorieae</taxon>
        <taxon>Mikania</taxon>
    </lineage>
</organism>
<proteinExistence type="predicted"/>
<comment type="caution">
    <text evidence="2">The sequence shown here is derived from an EMBL/GenBank/DDBJ whole genome shotgun (WGS) entry which is preliminary data.</text>
</comment>
<evidence type="ECO:0000313" key="3">
    <source>
        <dbReference type="Proteomes" id="UP000326396"/>
    </source>
</evidence>
<dbReference type="AlphaFoldDB" id="A0A5N6P9P1"/>
<sequence>MASKDKGARIVVKGQKEGVRVDPKTHMVDVKPTSIGCVNDPFILALQAQQVYYTSYPSTAKALKGRLAVIKTAHRVVYELTEDLNKVGDEDNVDGEHFFQENERIE</sequence>
<dbReference type="OrthoDB" id="1100107at2759"/>
<accession>A0A5N6P9P1</accession>
<evidence type="ECO:0000259" key="1">
    <source>
        <dbReference type="Pfam" id="PF13952"/>
    </source>
</evidence>
<dbReference type="Proteomes" id="UP000326396">
    <property type="component" value="Linkage Group LG13"/>
</dbReference>
<dbReference type="EMBL" id="SZYD01000005">
    <property type="protein sequence ID" value="KAD6118815.1"/>
    <property type="molecule type" value="Genomic_DNA"/>
</dbReference>
<dbReference type="Pfam" id="PF13952">
    <property type="entry name" value="DUF4216"/>
    <property type="match status" value="1"/>
</dbReference>
<feature type="domain" description="DUF4216" evidence="1">
    <location>
        <begin position="14"/>
        <end position="60"/>
    </location>
</feature>
<name>A0A5N6P9P1_9ASTR</name>
<evidence type="ECO:0000313" key="2">
    <source>
        <dbReference type="EMBL" id="KAD6118815.1"/>
    </source>
</evidence>
<gene>
    <name evidence="2" type="ORF">E3N88_10086</name>
</gene>
<reference evidence="2 3" key="1">
    <citation type="submission" date="2019-05" db="EMBL/GenBank/DDBJ databases">
        <title>Mikania micrantha, genome provides insights into the molecular mechanism of rapid growth.</title>
        <authorList>
            <person name="Liu B."/>
        </authorList>
    </citation>
    <scope>NUCLEOTIDE SEQUENCE [LARGE SCALE GENOMIC DNA]</scope>
    <source>
        <strain evidence="2">NLD-2019</strain>
        <tissue evidence="2">Leaf</tissue>
    </source>
</reference>